<name>A0A3N1V0D1_9BACT</name>
<dbReference type="AlphaFoldDB" id="A0A3N1V0D1"/>
<keyword evidence="2" id="KW-1185">Reference proteome</keyword>
<gene>
    <name evidence="1" type="ORF">EDC27_1622</name>
</gene>
<evidence type="ECO:0000313" key="2">
    <source>
        <dbReference type="Proteomes" id="UP000276223"/>
    </source>
</evidence>
<evidence type="ECO:0000313" key="1">
    <source>
        <dbReference type="EMBL" id="ROQ93591.1"/>
    </source>
</evidence>
<accession>A0A3N1V0D1</accession>
<sequence>MRRRFWGKGHASERARRPGECAVGAGCWAKPSRVGMTRDKIVLRRRGRGYEMTILSHAIGRKGQERRKKGRLQNMA</sequence>
<comment type="caution">
    <text evidence="1">The sequence shown here is derived from an EMBL/GenBank/DDBJ whole genome shotgun (WGS) entry which is preliminary data.</text>
</comment>
<dbReference type="Proteomes" id="UP000276223">
    <property type="component" value="Unassembled WGS sequence"/>
</dbReference>
<dbReference type="EMBL" id="RJVA01000011">
    <property type="protein sequence ID" value="ROQ93591.1"/>
    <property type="molecule type" value="Genomic_DNA"/>
</dbReference>
<protein>
    <submittedName>
        <fullName evidence="1">Uncharacterized protein</fullName>
    </submittedName>
</protein>
<organism evidence="1 2">
    <name type="scientific">Desulfosoma caldarium</name>
    <dbReference type="NCBI Taxonomy" id="610254"/>
    <lineage>
        <taxon>Bacteria</taxon>
        <taxon>Pseudomonadati</taxon>
        <taxon>Thermodesulfobacteriota</taxon>
        <taxon>Syntrophobacteria</taxon>
        <taxon>Syntrophobacterales</taxon>
        <taxon>Syntrophobacteraceae</taxon>
        <taxon>Desulfosoma</taxon>
    </lineage>
</organism>
<proteinExistence type="predicted"/>
<reference evidence="1 2" key="1">
    <citation type="submission" date="2018-11" db="EMBL/GenBank/DDBJ databases">
        <title>Genomic Encyclopedia of Type Strains, Phase IV (KMG-IV): sequencing the most valuable type-strain genomes for metagenomic binning, comparative biology and taxonomic classification.</title>
        <authorList>
            <person name="Goeker M."/>
        </authorList>
    </citation>
    <scope>NUCLEOTIDE SEQUENCE [LARGE SCALE GENOMIC DNA]</scope>
    <source>
        <strain evidence="1 2">DSM 22027</strain>
    </source>
</reference>